<reference evidence="1 2" key="1">
    <citation type="submission" date="2018-06" db="EMBL/GenBank/DDBJ databases">
        <authorList>
            <consortium name="Pathogen Informatics"/>
            <person name="Doyle S."/>
        </authorList>
    </citation>
    <scope>NUCLEOTIDE SEQUENCE [LARGE SCALE GENOMIC DNA]</scope>
    <source>
        <strain evidence="1 2">NCTC5798</strain>
    </source>
</reference>
<sequence length="100" mass="11480">MSTGFVAINFDVVTHTVRREQAHHATRIQQFLGAQFIQHIIGVFKQTLRLNAHHLIFQNARVFAGQRPGHKERRPVDVVAQSFDAGFHLLHAQTVGYWRV</sequence>
<organism evidence="1 2">
    <name type="scientific">Salmonella enterica I</name>
    <dbReference type="NCBI Taxonomy" id="59201"/>
    <lineage>
        <taxon>Bacteria</taxon>
        <taxon>Pseudomonadati</taxon>
        <taxon>Pseudomonadota</taxon>
        <taxon>Gammaproteobacteria</taxon>
        <taxon>Enterobacterales</taxon>
        <taxon>Enterobacteriaceae</taxon>
        <taxon>Salmonella</taxon>
    </lineage>
</organism>
<gene>
    <name evidence="1" type="ORF">NCTC5798_04716</name>
</gene>
<evidence type="ECO:0000313" key="2">
    <source>
        <dbReference type="Proteomes" id="UP000255534"/>
    </source>
</evidence>
<dbReference type="Proteomes" id="UP000255534">
    <property type="component" value="Unassembled WGS sequence"/>
</dbReference>
<dbReference type="AlphaFoldDB" id="A0A379UYV6"/>
<proteinExistence type="predicted"/>
<accession>A0A379UYV6</accession>
<name>A0A379UYV6_SALET</name>
<dbReference type="EMBL" id="UGXK01000001">
    <property type="protein sequence ID" value="SUG73440.1"/>
    <property type="molecule type" value="Genomic_DNA"/>
</dbReference>
<evidence type="ECO:0000313" key="1">
    <source>
        <dbReference type="EMBL" id="SUG73440.1"/>
    </source>
</evidence>
<protein>
    <submittedName>
        <fullName evidence="1">Uncharacterized protein</fullName>
    </submittedName>
</protein>